<proteinExistence type="predicted"/>
<dbReference type="KEGG" id="npl:FGF80_05850"/>
<accession>A0A4P9TDG8</accession>
<dbReference type="EMBL" id="CP040637">
    <property type="protein sequence ID" value="QCW02786.1"/>
    <property type="molecule type" value="Genomic_DNA"/>
</dbReference>
<dbReference type="GeneID" id="96155481"/>
<protein>
    <submittedName>
        <fullName evidence="3">Uncharacterized protein</fullName>
    </submittedName>
</protein>
<keyword evidence="2" id="KW-0472">Membrane</keyword>
<reference evidence="4" key="1">
    <citation type="submission" date="2019-05" db="EMBL/GenBank/DDBJ databases">
        <title>Complete Genome Sequence and Methylation Pattern of the Halophilic Archaeon Natrinema pallidum BOL6-1.</title>
        <authorList>
            <person name="DasSarma P."/>
            <person name="DasSarma B.P."/>
            <person name="DasSarma S.L."/>
            <person name="Martinez F.L."/>
            <person name="Guzman D."/>
            <person name="Roberts R.J."/>
            <person name="DasSarma S."/>
        </authorList>
    </citation>
    <scope>NUCLEOTIDE SEQUENCE [LARGE SCALE GENOMIC DNA]</scope>
    <source>
        <strain evidence="4">BOL6-1</strain>
    </source>
</reference>
<name>A0A4P9TDG8_9EURY</name>
<evidence type="ECO:0000256" key="2">
    <source>
        <dbReference type="SAM" id="Phobius"/>
    </source>
</evidence>
<evidence type="ECO:0000313" key="3">
    <source>
        <dbReference type="EMBL" id="QCW02786.1"/>
    </source>
</evidence>
<dbReference type="AlphaFoldDB" id="A0A4P9TDG8"/>
<feature type="region of interest" description="Disordered" evidence="1">
    <location>
        <begin position="284"/>
        <end position="305"/>
    </location>
</feature>
<sequence length="305" mass="34256">MSVNPIVIGGLFLSAISLLAFLFVNYDRIISRYISWRHTPSVDLGITLGRENFVDSESIACTQLQLYDGKLMFGVAVANSDEFDVEIDLEVATGLFVNTPKEHFDAPDEFDTGYTVESVPHNFGGTPPKSYKFTTFSLPSKSYGRKLNFIIELDPEEVKVFWSSRVRITAKIRAEATQFSVPLLNRNLSENIGKVEFGTIQREYEILGPHHDDVDMSDIDKNSEDTKTITIDGPTVDRSDGSTVCIGYYEDNQGRVISRFALPPGEHSVTEKVDNIKYLDSMDDLSNYPVDDAHKPEPPEPPWEE</sequence>
<organism evidence="3 4">
    <name type="scientific">Natrinema pallidum</name>
    <dbReference type="NCBI Taxonomy" id="69527"/>
    <lineage>
        <taxon>Archaea</taxon>
        <taxon>Methanobacteriati</taxon>
        <taxon>Methanobacteriota</taxon>
        <taxon>Stenosarchaea group</taxon>
        <taxon>Halobacteria</taxon>
        <taxon>Halobacteriales</taxon>
        <taxon>Natrialbaceae</taxon>
        <taxon>Natrinema</taxon>
    </lineage>
</organism>
<keyword evidence="2" id="KW-0812">Transmembrane</keyword>
<evidence type="ECO:0000313" key="4">
    <source>
        <dbReference type="Proteomes" id="UP000307562"/>
    </source>
</evidence>
<dbReference type="RefSeq" id="WP_138652776.1">
    <property type="nucleotide sequence ID" value="NZ_CP040637.1"/>
</dbReference>
<keyword evidence="2" id="KW-1133">Transmembrane helix</keyword>
<gene>
    <name evidence="3" type="ORF">FGF80_05850</name>
</gene>
<feature type="transmembrane region" description="Helical" evidence="2">
    <location>
        <begin position="6"/>
        <end position="26"/>
    </location>
</feature>
<dbReference type="Proteomes" id="UP000307562">
    <property type="component" value="Chromosome"/>
</dbReference>
<evidence type="ECO:0000256" key="1">
    <source>
        <dbReference type="SAM" id="MobiDB-lite"/>
    </source>
</evidence>
<keyword evidence="4" id="KW-1185">Reference proteome</keyword>